<feature type="domain" description="DUF4097" evidence="1">
    <location>
        <begin position="49"/>
        <end position="293"/>
    </location>
</feature>
<evidence type="ECO:0000313" key="2">
    <source>
        <dbReference type="EMBL" id="RIA66484.1"/>
    </source>
</evidence>
<organism evidence="2 3">
    <name type="scientific">Anaeroplasma bactoclasticum</name>
    <dbReference type="NCBI Taxonomy" id="2088"/>
    <lineage>
        <taxon>Bacteria</taxon>
        <taxon>Bacillati</taxon>
        <taxon>Mycoplasmatota</taxon>
        <taxon>Mollicutes</taxon>
        <taxon>Anaeroplasmatales</taxon>
        <taxon>Anaeroplasmataceae</taxon>
        <taxon>Anaeroplasma</taxon>
    </lineage>
</organism>
<dbReference type="InParanoid" id="A0A397R926"/>
<keyword evidence="3" id="KW-1185">Reference proteome</keyword>
<name>A0A397R926_9MOLU</name>
<dbReference type="InterPro" id="IPR025164">
    <property type="entry name" value="Toastrack_DUF4097"/>
</dbReference>
<dbReference type="EMBL" id="QXEV01000023">
    <property type="protein sequence ID" value="RIA66484.1"/>
    <property type="molecule type" value="Genomic_DNA"/>
</dbReference>
<dbReference type="RefSeq" id="WP_119016695.1">
    <property type="nucleotide sequence ID" value="NZ_QXEV01000023.1"/>
</dbReference>
<proteinExistence type="predicted"/>
<dbReference type="Pfam" id="PF13349">
    <property type="entry name" value="DUF4097"/>
    <property type="match status" value="1"/>
</dbReference>
<gene>
    <name evidence="2" type="ORF">EI71_01593</name>
</gene>
<evidence type="ECO:0000259" key="1">
    <source>
        <dbReference type="Pfam" id="PF13349"/>
    </source>
</evidence>
<sequence length="297" mass="32787">MRKFIKFVLVLGVILVLAGGAIVGYAAYKGKFKPIEYEQKTYTAVEDFENIRLNLATSDVTFVKALDDKLTINYEEAKGFTHNFRVDANKLSIDERDETPWYERIFRWDFKSPKMTISLPKVTYDELYVEIATGDLAIDNFNFTKVDIKDSTGDVNFKNATITDYLYVSLSTGDINLTKLDVTNEIKLNTSTGHMRLEDVTTKAGSFKGSTGDIRFINTVFAGALTVKTSTGSIYFSKSDAYTIEASTSTGDIKGDILTGKTFTTHTSTGSATVPSTTGESCKLSTSTGDIYITISE</sequence>
<reference evidence="2 3" key="1">
    <citation type="submission" date="2018-08" db="EMBL/GenBank/DDBJ databases">
        <title>Genomic Encyclopedia of Archaeal and Bacterial Type Strains, Phase II (KMG-II): from individual species to whole genera.</title>
        <authorList>
            <person name="Goeker M."/>
        </authorList>
    </citation>
    <scope>NUCLEOTIDE SEQUENCE [LARGE SCALE GENOMIC DNA]</scope>
    <source>
        <strain evidence="2 3">ATCC 27112</strain>
    </source>
</reference>
<dbReference type="AlphaFoldDB" id="A0A397R926"/>
<dbReference type="Proteomes" id="UP000266506">
    <property type="component" value="Unassembled WGS sequence"/>
</dbReference>
<protein>
    <submittedName>
        <fullName evidence="2">Putative adhesin</fullName>
    </submittedName>
</protein>
<comment type="caution">
    <text evidence="2">The sequence shown here is derived from an EMBL/GenBank/DDBJ whole genome shotgun (WGS) entry which is preliminary data.</text>
</comment>
<evidence type="ECO:0000313" key="3">
    <source>
        <dbReference type="Proteomes" id="UP000266506"/>
    </source>
</evidence>
<accession>A0A397R926</accession>